<organism evidence="1 2">
    <name type="scientific">Candidatus Jeotgalibaca merdavium</name>
    <dbReference type="NCBI Taxonomy" id="2838627"/>
    <lineage>
        <taxon>Bacteria</taxon>
        <taxon>Bacillati</taxon>
        <taxon>Bacillota</taxon>
        <taxon>Bacilli</taxon>
        <taxon>Lactobacillales</taxon>
        <taxon>Carnobacteriaceae</taxon>
        <taxon>Jeotgalibaca</taxon>
    </lineage>
</organism>
<reference evidence="1" key="1">
    <citation type="journal article" date="2021" name="PeerJ">
        <title>Extensive microbial diversity within the chicken gut microbiome revealed by metagenomics and culture.</title>
        <authorList>
            <person name="Gilroy R."/>
            <person name="Ravi A."/>
            <person name="Getino M."/>
            <person name="Pursley I."/>
            <person name="Horton D.L."/>
            <person name="Alikhan N.F."/>
            <person name="Baker D."/>
            <person name="Gharbi K."/>
            <person name="Hall N."/>
            <person name="Watson M."/>
            <person name="Adriaenssens E.M."/>
            <person name="Foster-Nyarko E."/>
            <person name="Jarju S."/>
            <person name="Secka A."/>
            <person name="Antonio M."/>
            <person name="Oren A."/>
            <person name="Chaudhuri R.R."/>
            <person name="La Ragione R."/>
            <person name="Hildebrand F."/>
            <person name="Pallen M.J."/>
        </authorList>
    </citation>
    <scope>NUCLEOTIDE SEQUENCE</scope>
    <source>
        <strain evidence="1">CHK171-505</strain>
    </source>
</reference>
<comment type="caution">
    <text evidence="1">The sequence shown here is derived from an EMBL/GenBank/DDBJ whole genome shotgun (WGS) entry which is preliminary data.</text>
</comment>
<protein>
    <submittedName>
        <fullName evidence="1">Uncharacterized protein</fullName>
    </submittedName>
</protein>
<dbReference type="Proteomes" id="UP000886856">
    <property type="component" value="Unassembled WGS sequence"/>
</dbReference>
<gene>
    <name evidence="1" type="ORF">H9948_08830</name>
</gene>
<sequence length="80" mass="8981">MSVNNGLGDLQNFLFGQLERLDNPDLSPEELKQEINRSEAMAKIAGKAIENAQTVIKAKRLYNSSEDYVPESERPKMLEG</sequence>
<name>A0A9D2I380_9LACT</name>
<dbReference type="AlphaFoldDB" id="A0A9D2I380"/>
<evidence type="ECO:0000313" key="2">
    <source>
        <dbReference type="Proteomes" id="UP000886856"/>
    </source>
</evidence>
<evidence type="ECO:0000313" key="1">
    <source>
        <dbReference type="EMBL" id="HJA90878.1"/>
    </source>
</evidence>
<accession>A0A9D2I380</accession>
<proteinExistence type="predicted"/>
<dbReference type="EMBL" id="DWYW01000200">
    <property type="protein sequence ID" value="HJA90878.1"/>
    <property type="molecule type" value="Genomic_DNA"/>
</dbReference>
<reference evidence="1" key="2">
    <citation type="submission" date="2021-04" db="EMBL/GenBank/DDBJ databases">
        <authorList>
            <person name="Gilroy R."/>
        </authorList>
    </citation>
    <scope>NUCLEOTIDE SEQUENCE</scope>
    <source>
        <strain evidence="1">CHK171-505</strain>
    </source>
</reference>